<feature type="non-terminal residue" evidence="1">
    <location>
        <position position="111"/>
    </location>
</feature>
<dbReference type="AlphaFoldDB" id="A0A8J7TGC0"/>
<evidence type="ECO:0000313" key="2">
    <source>
        <dbReference type="Proteomes" id="UP000736164"/>
    </source>
</evidence>
<dbReference type="Proteomes" id="UP000736164">
    <property type="component" value="Unassembled WGS sequence"/>
</dbReference>
<keyword evidence="2" id="KW-1185">Reference proteome</keyword>
<feature type="non-terminal residue" evidence="1">
    <location>
        <position position="1"/>
    </location>
</feature>
<name>A0A8J7TGC0_ATRSP</name>
<evidence type="ECO:0000313" key="1">
    <source>
        <dbReference type="EMBL" id="MBN3321971.1"/>
    </source>
</evidence>
<sequence length="111" mass="12028">LQVDPQALLPAELCGVAVPPGSKALEYSNGIFDCQSPTSPFMGSLRALQLIEDLRGLLELMEMEEKEGLRCQIPDSTAELIVEWLQGHVVGPGCGRARFNNSLILVCATFL</sequence>
<accession>A0A8J7TGC0</accession>
<protein>
    <submittedName>
        <fullName evidence="1">LIPB1 protein</fullName>
    </submittedName>
</protein>
<reference evidence="1" key="1">
    <citation type="journal article" date="2021" name="Cell">
        <title>Tracing the genetic footprints of vertebrate landing in non-teleost ray-finned fishes.</title>
        <authorList>
            <person name="Bi X."/>
            <person name="Wang K."/>
            <person name="Yang L."/>
            <person name="Pan H."/>
            <person name="Jiang H."/>
            <person name="Wei Q."/>
            <person name="Fang M."/>
            <person name="Yu H."/>
            <person name="Zhu C."/>
            <person name="Cai Y."/>
            <person name="He Y."/>
            <person name="Gan X."/>
            <person name="Zeng H."/>
            <person name="Yu D."/>
            <person name="Zhu Y."/>
            <person name="Jiang H."/>
            <person name="Qiu Q."/>
            <person name="Yang H."/>
            <person name="Zhang Y.E."/>
            <person name="Wang W."/>
            <person name="Zhu M."/>
            <person name="He S."/>
            <person name="Zhang G."/>
        </authorList>
    </citation>
    <scope>NUCLEOTIDE SEQUENCE</scope>
    <source>
        <strain evidence="1">Allg_001</strain>
    </source>
</reference>
<dbReference type="EMBL" id="JAAWVO010057697">
    <property type="protein sequence ID" value="MBN3321971.1"/>
    <property type="molecule type" value="Genomic_DNA"/>
</dbReference>
<gene>
    <name evidence="1" type="primary">Ppfibp1_1</name>
    <name evidence="1" type="ORF">GTO95_0014710</name>
</gene>
<proteinExistence type="predicted"/>
<comment type="caution">
    <text evidence="1">The sequence shown here is derived from an EMBL/GenBank/DDBJ whole genome shotgun (WGS) entry which is preliminary data.</text>
</comment>
<organism evidence="1 2">
    <name type="scientific">Atractosteus spatula</name>
    <name type="common">Alligator gar</name>
    <name type="synonym">Lepisosteus spatula</name>
    <dbReference type="NCBI Taxonomy" id="7917"/>
    <lineage>
        <taxon>Eukaryota</taxon>
        <taxon>Metazoa</taxon>
        <taxon>Chordata</taxon>
        <taxon>Craniata</taxon>
        <taxon>Vertebrata</taxon>
        <taxon>Euteleostomi</taxon>
        <taxon>Actinopterygii</taxon>
        <taxon>Neopterygii</taxon>
        <taxon>Holostei</taxon>
        <taxon>Semionotiformes</taxon>
        <taxon>Lepisosteidae</taxon>
        <taxon>Atractosteus</taxon>
    </lineage>
</organism>